<evidence type="ECO:0000259" key="5">
    <source>
        <dbReference type="PROSITE" id="PS51918"/>
    </source>
</evidence>
<dbReference type="Gene3D" id="1.10.150.320">
    <property type="entry name" value="Photosystem II 12 kDa extrinsic protein"/>
    <property type="match status" value="1"/>
</dbReference>
<dbReference type="InterPro" id="IPR010994">
    <property type="entry name" value="RuvA_2-like"/>
</dbReference>
<dbReference type="InterPro" id="IPR007197">
    <property type="entry name" value="rSAM"/>
</dbReference>
<keyword evidence="2" id="KW-0479">Metal-binding</keyword>
<dbReference type="InterPro" id="IPR006638">
    <property type="entry name" value="Elp3/MiaA/NifB-like_rSAM"/>
</dbReference>
<dbReference type="RefSeq" id="WP_350344488.1">
    <property type="nucleotide sequence ID" value="NZ_CP158367.1"/>
</dbReference>
<reference evidence="6" key="2">
    <citation type="submission" date="2024-06" db="EMBL/GenBank/DDBJ databases">
        <authorList>
            <person name="Petrova K.O."/>
            <person name="Toshchakov S.V."/>
            <person name="Boltjanskaja Y.V."/>
            <person name="Kevbrin V."/>
        </authorList>
    </citation>
    <scope>NUCLEOTIDE SEQUENCE</scope>
    <source>
        <strain evidence="6">Z-910T</strain>
    </source>
</reference>
<feature type="domain" description="Radical SAM core" evidence="5">
    <location>
        <begin position="50"/>
        <end position="282"/>
    </location>
</feature>
<dbReference type="NCBIfam" id="TIGR03916">
    <property type="entry name" value="rSAM_link_UDG"/>
    <property type="match status" value="1"/>
</dbReference>
<dbReference type="AlphaFoldDB" id="A0AAU7VNT8"/>
<accession>A0AAU7VNT8</accession>
<dbReference type="CDD" id="cd01335">
    <property type="entry name" value="Radical_SAM"/>
    <property type="match status" value="1"/>
</dbReference>
<reference evidence="6" key="1">
    <citation type="journal article" date="2013" name="Extremophiles">
        <title>Proteinivorax tanatarense gen. nov., sp. nov., an anaerobic, haloalkaliphilic, proteolytic bacterium isolated from a decaying algal bloom, and proposal of Proteinivoraceae fam. nov.</title>
        <authorList>
            <person name="Kevbrin V."/>
            <person name="Boltyanskaya Y."/>
            <person name="Zhilina T."/>
            <person name="Kolganova T."/>
            <person name="Lavrentjeva E."/>
            <person name="Kuznetsov B."/>
        </authorList>
    </citation>
    <scope>NUCLEOTIDE SEQUENCE</scope>
    <source>
        <strain evidence="6">Z-910T</strain>
    </source>
</reference>
<dbReference type="SUPFAM" id="SSF47781">
    <property type="entry name" value="RuvA domain 2-like"/>
    <property type="match status" value="1"/>
</dbReference>
<evidence type="ECO:0000256" key="1">
    <source>
        <dbReference type="ARBA" id="ARBA00022691"/>
    </source>
</evidence>
<dbReference type="InterPro" id="IPR051675">
    <property type="entry name" value="Endo/Exo/Phosphatase_dom_1"/>
</dbReference>
<evidence type="ECO:0000256" key="2">
    <source>
        <dbReference type="ARBA" id="ARBA00022723"/>
    </source>
</evidence>
<dbReference type="InterPro" id="IPR013785">
    <property type="entry name" value="Aldolase_TIM"/>
</dbReference>
<organism evidence="6">
    <name type="scientific">Proteinivorax tanatarense</name>
    <dbReference type="NCBI Taxonomy" id="1260629"/>
    <lineage>
        <taxon>Bacteria</taxon>
        <taxon>Bacillati</taxon>
        <taxon>Bacillota</taxon>
        <taxon>Clostridia</taxon>
        <taxon>Eubacteriales</taxon>
        <taxon>Proteinivoracaceae</taxon>
        <taxon>Proteinivorax</taxon>
    </lineage>
</organism>
<keyword evidence="3" id="KW-0408">Iron</keyword>
<dbReference type="EMBL" id="CP158367">
    <property type="protein sequence ID" value="XBX75750.1"/>
    <property type="molecule type" value="Genomic_DNA"/>
</dbReference>
<dbReference type="InterPro" id="IPR058240">
    <property type="entry name" value="rSAM_sf"/>
</dbReference>
<gene>
    <name evidence="6" type="ORF">PRVXT_000904</name>
</gene>
<dbReference type="Pfam" id="PF04055">
    <property type="entry name" value="Radical_SAM"/>
    <property type="match status" value="1"/>
</dbReference>
<dbReference type="PANTHER" id="PTHR21180">
    <property type="entry name" value="ENDONUCLEASE/EXONUCLEASE/PHOSPHATASE FAMILY DOMAIN-CONTAINING PROTEIN 1"/>
    <property type="match status" value="1"/>
</dbReference>
<keyword evidence="1" id="KW-0949">S-adenosyl-L-methionine</keyword>
<dbReference type="GO" id="GO:0046872">
    <property type="term" value="F:metal ion binding"/>
    <property type="evidence" value="ECO:0007669"/>
    <property type="project" value="UniProtKB-KW"/>
</dbReference>
<name>A0AAU7VNT8_9FIRM</name>
<dbReference type="InterPro" id="IPR023874">
    <property type="entry name" value="DNA_rSAM_put"/>
</dbReference>
<dbReference type="SMART" id="SM00729">
    <property type="entry name" value="Elp3"/>
    <property type="match status" value="1"/>
</dbReference>
<dbReference type="SUPFAM" id="SSF102114">
    <property type="entry name" value="Radical SAM enzymes"/>
    <property type="match status" value="1"/>
</dbReference>
<evidence type="ECO:0000313" key="6">
    <source>
        <dbReference type="EMBL" id="XBX75750.1"/>
    </source>
</evidence>
<dbReference type="GO" id="GO:0003824">
    <property type="term" value="F:catalytic activity"/>
    <property type="evidence" value="ECO:0007669"/>
    <property type="project" value="InterPro"/>
</dbReference>
<dbReference type="PANTHER" id="PTHR21180:SF9">
    <property type="entry name" value="TYPE II SECRETION SYSTEM PROTEIN K"/>
    <property type="match status" value="1"/>
</dbReference>
<evidence type="ECO:0000256" key="4">
    <source>
        <dbReference type="ARBA" id="ARBA00023014"/>
    </source>
</evidence>
<dbReference type="Gene3D" id="3.20.20.70">
    <property type="entry name" value="Aldolase class I"/>
    <property type="match status" value="1"/>
</dbReference>
<keyword evidence="4" id="KW-0411">Iron-sulfur</keyword>
<proteinExistence type="predicted"/>
<dbReference type="SFLD" id="SFLDG01102">
    <property type="entry name" value="Uncharacterised_Radical_SAM_Su"/>
    <property type="match status" value="1"/>
</dbReference>
<dbReference type="SFLD" id="SFLDS00029">
    <property type="entry name" value="Radical_SAM"/>
    <property type="match status" value="1"/>
</dbReference>
<sequence>MTLSSFEKLVILGEGAKYDVCASTSVNHKKVFSGSKLGLGTTSSCGVCHSFTPDGRCISLLKVLMTNVCQKDCCYCPNRRQRDVKRTSFTANELASLFIEFYRRNYVEGLFLSSGVKNTTFQTMDEMLQCIEIIRYKHNFNGYIHLKILPGAKEEQIEAACTLANRVSINCEAPQQKHLNKLSKTKNFNKDILNTFKTIDKYQGTNKCNQSTQFIVGASGETDKDILSRVDSLYNNFGVKRAYFSAFTPVMGTPLESLSSTPLLRENRLYQSDFLIRLYNFKVHDLTFINGNLQDNMDPKLAFALNNLALYPIEVNTANFDKLLKVPGIGPVSAKRIIKLRRTTKILDPNQLKAIRVVVKRALPFISLNGKVFDSIEKFYKNQNKVKQLSFDF</sequence>
<dbReference type="GO" id="GO:0051536">
    <property type="term" value="F:iron-sulfur cluster binding"/>
    <property type="evidence" value="ECO:0007669"/>
    <property type="project" value="UniProtKB-KW"/>
</dbReference>
<dbReference type="PROSITE" id="PS51918">
    <property type="entry name" value="RADICAL_SAM"/>
    <property type="match status" value="1"/>
</dbReference>
<evidence type="ECO:0000256" key="3">
    <source>
        <dbReference type="ARBA" id="ARBA00023004"/>
    </source>
</evidence>
<protein>
    <submittedName>
        <fullName evidence="6">DNA modification/repair radical SAM protein</fullName>
    </submittedName>
</protein>
<dbReference type="Pfam" id="PF12836">
    <property type="entry name" value="HHH_3"/>
    <property type="match status" value="1"/>
</dbReference>